<evidence type="ECO:0000313" key="1">
    <source>
        <dbReference type="EMBL" id="KAJ1167641.1"/>
    </source>
</evidence>
<protein>
    <submittedName>
        <fullName evidence="1">Uncharacterized protein</fullName>
    </submittedName>
</protein>
<proteinExistence type="predicted"/>
<gene>
    <name evidence="1" type="ORF">NDU88_008030</name>
</gene>
<feature type="non-terminal residue" evidence="1">
    <location>
        <position position="1"/>
    </location>
</feature>
<comment type="caution">
    <text evidence="1">The sequence shown here is derived from an EMBL/GenBank/DDBJ whole genome shotgun (WGS) entry which is preliminary data.</text>
</comment>
<feature type="non-terminal residue" evidence="1">
    <location>
        <position position="53"/>
    </location>
</feature>
<accession>A0AAV7SU82</accession>
<keyword evidence="2" id="KW-1185">Reference proteome</keyword>
<organism evidence="1 2">
    <name type="scientific">Pleurodeles waltl</name>
    <name type="common">Iberian ribbed newt</name>
    <dbReference type="NCBI Taxonomy" id="8319"/>
    <lineage>
        <taxon>Eukaryota</taxon>
        <taxon>Metazoa</taxon>
        <taxon>Chordata</taxon>
        <taxon>Craniata</taxon>
        <taxon>Vertebrata</taxon>
        <taxon>Euteleostomi</taxon>
        <taxon>Amphibia</taxon>
        <taxon>Batrachia</taxon>
        <taxon>Caudata</taxon>
        <taxon>Salamandroidea</taxon>
        <taxon>Salamandridae</taxon>
        <taxon>Pleurodelinae</taxon>
        <taxon>Pleurodeles</taxon>
    </lineage>
</organism>
<dbReference type="EMBL" id="JANPWB010000008">
    <property type="protein sequence ID" value="KAJ1167641.1"/>
    <property type="molecule type" value="Genomic_DNA"/>
</dbReference>
<sequence>QIVSIARVLLHPAAAELAPARLRADSEHCEDTAAPCGRQNWRRLDYEQIVSIA</sequence>
<dbReference type="Proteomes" id="UP001066276">
    <property type="component" value="Chromosome 4_2"/>
</dbReference>
<evidence type="ECO:0000313" key="2">
    <source>
        <dbReference type="Proteomes" id="UP001066276"/>
    </source>
</evidence>
<reference evidence="1" key="1">
    <citation type="journal article" date="2022" name="bioRxiv">
        <title>Sequencing and chromosome-scale assembly of the giantPleurodeles waltlgenome.</title>
        <authorList>
            <person name="Brown T."/>
            <person name="Elewa A."/>
            <person name="Iarovenko S."/>
            <person name="Subramanian E."/>
            <person name="Araus A.J."/>
            <person name="Petzold A."/>
            <person name="Susuki M."/>
            <person name="Suzuki K.-i.T."/>
            <person name="Hayashi T."/>
            <person name="Toyoda A."/>
            <person name="Oliveira C."/>
            <person name="Osipova E."/>
            <person name="Leigh N.D."/>
            <person name="Simon A."/>
            <person name="Yun M.H."/>
        </authorList>
    </citation>
    <scope>NUCLEOTIDE SEQUENCE</scope>
    <source>
        <strain evidence="1">20211129_DDA</strain>
        <tissue evidence="1">Liver</tissue>
    </source>
</reference>
<dbReference type="AlphaFoldDB" id="A0AAV7SU82"/>
<name>A0AAV7SU82_PLEWA</name>